<accession>A0A369BLH0</accession>
<keyword evidence="2" id="KW-0472">Membrane</keyword>
<keyword evidence="4" id="KW-0282">Flagellum</keyword>
<protein>
    <submittedName>
        <fullName evidence="4">Flagellar motility protein MotE (MotC chaperone)</fullName>
    </submittedName>
</protein>
<dbReference type="Proteomes" id="UP000253090">
    <property type="component" value="Unassembled WGS sequence"/>
</dbReference>
<keyword evidence="4" id="KW-0969">Cilium</keyword>
<feature type="transmembrane region" description="Helical" evidence="2">
    <location>
        <begin position="21"/>
        <end position="42"/>
    </location>
</feature>
<evidence type="ECO:0000313" key="4">
    <source>
        <dbReference type="EMBL" id="RCX21307.1"/>
    </source>
</evidence>
<evidence type="ECO:0000256" key="2">
    <source>
        <dbReference type="SAM" id="Phobius"/>
    </source>
</evidence>
<feature type="coiled-coil region" evidence="1">
    <location>
        <begin position="69"/>
        <end position="147"/>
    </location>
</feature>
<reference evidence="4 5" key="1">
    <citation type="submission" date="2018-07" db="EMBL/GenBank/DDBJ databases">
        <title>Genomic Encyclopedia of Type Strains, Phase III (KMG-III): the genomes of soil and plant-associated and newly described type strains.</title>
        <authorList>
            <person name="Whitman W."/>
        </authorList>
    </citation>
    <scope>NUCLEOTIDE SEQUENCE [LARGE SCALE GENOMIC DNA]</scope>
    <source>
        <strain evidence="4 5">CECT 8333</strain>
    </source>
</reference>
<comment type="caution">
    <text evidence="4">The sequence shown here is derived from an EMBL/GenBank/DDBJ whole genome shotgun (WGS) entry which is preliminary data.</text>
</comment>
<dbReference type="InterPro" id="IPR038076">
    <property type="entry name" value="MgtE_N_sf"/>
</dbReference>
<keyword evidence="1" id="KW-0175">Coiled coil</keyword>
<organism evidence="4 5">
    <name type="scientific">Fontibacillus phaseoli</name>
    <dbReference type="NCBI Taxonomy" id="1416533"/>
    <lineage>
        <taxon>Bacteria</taxon>
        <taxon>Bacillati</taxon>
        <taxon>Bacillota</taxon>
        <taxon>Bacilli</taxon>
        <taxon>Bacillales</taxon>
        <taxon>Paenibacillaceae</taxon>
        <taxon>Fontibacillus</taxon>
    </lineage>
</organism>
<dbReference type="OrthoDB" id="2381574at2"/>
<evidence type="ECO:0000313" key="5">
    <source>
        <dbReference type="Proteomes" id="UP000253090"/>
    </source>
</evidence>
<feature type="domain" description="Magnesium transporter MgtE intracellular" evidence="3">
    <location>
        <begin position="155"/>
        <end position="211"/>
    </location>
</feature>
<name>A0A369BLH0_9BACL</name>
<dbReference type="EMBL" id="QPJW01000002">
    <property type="protein sequence ID" value="RCX21307.1"/>
    <property type="molecule type" value="Genomic_DNA"/>
</dbReference>
<dbReference type="Gene3D" id="1.25.60.10">
    <property type="entry name" value="MgtE N-terminal domain-like"/>
    <property type="match status" value="1"/>
</dbReference>
<keyword evidence="5" id="KW-1185">Reference proteome</keyword>
<gene>
    <name evidence="4" type="ORF">DFP94_10253</name>
</gene>
<keyword evidence="2" id="KW-1133">Transmembrane helix</keyword>
<keyword evidence="4" id="KW-0966">Cell projection</keyword>
<dbReference type="RefSeq" id="WP_114495882.1">
    <property type="nucleotide sequence ID" value="NZ_QPJW01000002.1"/>
</dbReference>
<proteinExistence type="predicted"/>
<dbReference type="InterPro" id="IPR006668">
    <property type="entry name" value="Mg_transptr_MgtE_intracell_dom"/>
</dbReference>
<dbReference type="Pfam" id="PF03448">
    <property type="entry name" value="MgtE_N"/>
    <property type="match status" value="1"/>
</dbReference>
<evidence type="ECO:0000259" key="3">
    <source>
        <dbReference type="Pfam" id="PF03448"/>
    </source>
</evidence>
<evidence type="ECO:0000256" key="1">
    <source>
        <dbReference type="SAM" id="Coils"/>
    </source>
</evidence>
<dbReference type="AlphaFoldDB" id="A0A369BLH0"/>
<dbReference type="SUPFAM" id="SSF158791">
    <property type="entry name" value="MgtE N-terminal domain-like"/>
    <property type="match status" value="1"/>
</dbReference>
<sequence>MARTELDEELEEPRGGGFSRFLFFMTPILFTVVLLAVLLTLFSPSFKNTLLDIGNKIPFIDKIIPDPELTEAQKKKTENKEAAEKKQEESTKATLDQLKEQVAKQEAELQQVNNQVAEKDGKVKDLESQLEAAQQKATDEKEAEEQAAYQKEVKKLAQIYSGMSPSKAAAIFDKLTTDETLQMFSVMSNESKVAILEKMDPQKAADISILLKDTKPAEDLAIAALQSRLKKEATEEKPAQASGTALDETQLAQTFGSMSAEAASKLIIQTYKISPEKGLKILKAVNDTTRSKILDAMTKEDEQLSVKIVNQLVSK</sequence>
<keyword evidence="2" id="KW-0812">Transmembrane</keyword>